<comment type="caution">
    <text evidence="3">The sequence shown here is derived from an EMBL/GenBank/DDBJ whole genome shotgun (WGS) entry which is preliminary data.</text>
</comment>
<dbReference type="Proteomes" id="UP000094527">
    <property type="component" value="Unassembled WGS sequence"/>
</dbReference>
<dbReference type="STRING" id="48709.A0A1D2M6P5"/>
<dbReference type="InterPro" id="IPR011009">
    <property type="entry name" value="Kinase-like_dom_sf"/>
</dbReference>
<dbReference type="PANTHER" id="PTHR11012">
    <property type="entry name" value="PROTEIN KINASE-LIKE DOMAIN-CONTAINING"/>
    <property type="match status" value="1"/>
</dbReference>
<name>A0A1D2M6P5_ORCCI</name>
<feature type="transmembrane region" description="Helical" evidence="1">
    <location>
        <begin position="347"/>
        <end position="366"/>
    </location>
</feature>
<dbReference type="PANTHER" id="PTHR11012:SF30">
    <property type="entry name" value="PROTEIN KINASE-LIKE DOMAIN-CONTAINING"/>
    <property type="match status" value="1"/>
</dbReference>
<gene>
    <name evidence="3" type="ORF">Ocin01_18035</name>
</gene>
<dbReference type="SUPFAM" id="SSF56112">
    <property type="entry name" value="Protein kinase-like (PK-like)"/>
    <property type="match status" value="1"/>
</dbReference>
<dbReference type="Gene3D" id="3.90.1200.10">
    <property type="match status" value="1"/>
</dbReference>
<dbReference type="InterPro" id="IPR015897">
    <property type="entry name" value="CHK_kinase-like"/>
</dbReference>
<dbReference type="InterPro" id="IPR004119">
    <property type="entry name" value="EcKL"/>
</dbReference>
<feature type="domain" description="CHK kinase-like" evidence="2">
    <location>
        <begin position="105"/>
        <end position="329"/>
    </location>
</feature>
<protein>
    <recommendedName>
        <fullName evidence="2">CHK kinase-like domain-containing protein</fullName>
    </recommendedName>
</protein>
<evidence type="ECO:0000313" key="4">
    <source>
        <dbReference type="Proteomes" id="UP000094527"/>
    </source>
</evidence>
<organism evidence="3 4">
    <name type="scientific">Orchesella cincta</name>
    <name type="common">Springtail</name>
    <name type="synonym">Podura cincta</name>
    <dbReference type="NCBI Taxonomy" id="48709"/>
    <lineage>
        <taxon>Eukaryota</taxon>
        <taxon>Metazoa</taxon>
        <taxon>Ecdysozoa</taxon>
        <taxon>Arthropoda</taxon>
        <taxon>Hexapoda</taxon>
        <taxon>Collembola</taxon>
        <taxon>Entomobryomorpha</taxon>
        <taxon>Entomobryoidea</taxon>
        <taxon>Orchesellidae</taxon>
        <taxon>Orchesellinae</taxon>
        <taxon>Orchesella</taxon>
    </lineage>
</organism>
<dbReference type="EMBL" id="LJIJ01003346">
    <property type="protein sequence ID" value="ODM88647.1"/>
    <property type="molecule type" value="Genomic_DNA"/>
</dbReference>
<dbReference type="SMART" id="SM00587">
    <property type="entry name" value="CHK"/>
    <property type="match status" value="1"/>
</dbReference>
<keyword evidence="1" id="KW-0812">Transmembrane</keyword>
<dbReference type="Pfam" id="PF02958">
    <property type="entry name" value="EcKL"/>
    <property type="match status" value="1"/>
</dbReference>
<dbReference type="AlphaFoldDB" id="A0A1D2M6P5"/>
<accession>A0A1D2M6P5</accession>
<keyword evidence="1" id="KW-1133">Transmembrane helix</keyword>
<evidence type="ECO:0000259" key="2">
    <source>
        <dbReference type="SMART" id="SM00587"/>
    </source>
</evidence>
<sequence length="420" mass="47524">MEVNTKINGISPPETSFKITKELLELAFNRKCYPSSSPGPREFLDGGFTKELFMYQQFLPKLKKLAAESGAENVVDLSVVPVHAGSVAGQPSKFTNTPWSSESFMLMTDLNKTSGFTMADRIQGLDLDQTKIAMEEIAKLHALSWAYKQKNGLNLLITKYPQLLSEMDTNSDPDLIGMGPLMTHLSASCYKMVEEKLGASHPACKSFKHFIARCGMETMSAFLHKNQIDEKSMESLLRIQPDEDKDYNYEPWLVGSHGDCWLNNLLFRYNDQGKPVAVTLVDYQFAREACPTVDLAYFLYASIRPVIRIQKLDELLQVYHDAFVRYCEALQVNLLPGFSLETLKRRFHRAHIFGLVLSIIFLIVVLKPKQNGAKVTNGHKVELKHGETLFRSLMEGMDQNELLKDEISSIVLHLYEIGVI</sequence>
<evidence type="ECO:0000256" key="1">
    <source>
        <dbReference type="SAM" id="Phobius"/>
    </source>
</evidence>
<proteinExistence type="predicted"/>
<keyword evidence="1" id="KW-0472">Membrane</keyword>
<keyword evidence="4" id="KW-1185">Reference proteome</keyword>
<evidence type="ECO:0000313" key="3">
    <source>
        <dbReference type="EMBL" id="ODM88647.1"/>
    </source>
</evidence>
<dbReference type="OrthoDB" id="8250698at2759"/>
<reference evidence="3 4" key="1">
    <citation type="journal article" date="2016" name="Genome Biol. Evol.">
        <title>Gene Family Evolution Reflects Adaptation to Soil Environmental Stressors in the Genome of the Collembolan Orchesella cincta.</title>
        <authorList>
            <person name="Faddeeva-Vakhrusheva A."/>
            <person name="Derks M.F."/>
            <person name="Anvar S.Y."/>
            <person name="Agamennone V."/>
            <person name="Suring W."/>
            <person name="Smit S."/>
            <person name="van Straalen N.M."/>
            <person name="Roelofs D."/>
        </authorList>
    </citation>
    <scope>NUCLEOTIDE SEQUENCE [LARGE SCALE GENOMIC DNA]</scope>
    <source>
        <tissue evidence="3">Mixed pool</tissue>
    </source>
</reference>